<evidence type="ECO:0000256" key="2">
    <source>
        <dbReference type="ARBA" id="ARBA00023163"/>
    </source>
</evidence>
<dbReference type="GO" id="GO:0004803">
    <property type="term" value="F:transposase activity"/>
    <property type="evidence" value="ECO:0007669"/>
    <property type="project" value="InterPro"/>
</dbReference>
<dbReference type="Pfam" id="PF01527">
    <property type="entry name" value="HTH_Tnp_1"/>
    <property type="match status" value="1"/>
</dbReference>
<dbReference type="PANTHER" id="PTHR37936:SF3">
    <property type="entry name" value="TRANSPOSASE INSC FOR INSERTION ELEMENT IS2A-RELATED"/>
    <property type="match status" value="1"/>
</dbReference>
<dbReference type="Proteomes" id="UP000634647">
    <property type="component" value="Unassembled WGS sequence"/>
</dbReference>
<organism evidence="3 4">
    <name type="scientific">Allgaiera indica</name>
    <dbReference type="NCBI Taxonomy" id="765699"/>
    <lineage>
        <taxon>Bacteria</taxon>
        <taxon>Pseudomonadati</taxon>
        <taxon>Pseudomonadota</taxon>
        <taxon>Alphaproteobacteria</taxon>
        <taxon>Rhodobacterales</taxon>
        <taxon>Paracoccaceae</taxon>
        <taxon>Allgaiera</taxon>
    </lineage>
</organism>
<dbReference type="AlphaFoldDB" id="A0AAN5A1H6"/>
<keyword evidence="2" id="KW-0804">Transcription</keyword>
<accession>A0AAN5A1H6</accession>
<sequence>MGGYLDGSTDGYAGTIEVLEGRSGRRLRSEAERARIAAESLVPGARVSDVARRHGVTRWQVCDWRKKLASGQLALAAETAAEPMFATVWCGVWRGRAGSSWNWMVSSCGCVPISTRRS</sequence>
<evidence type="ECO:0008006" key="5">
    <source>
        <dbReference type="Google" id="ProtNLM"/>
    </source>
</evidence>
<gene>
    <name evidence="3" type="ORF">GCM10008024_41060</name>
</gene>
<name>A0AAN5A1H6_9RHOB</name>
<protein>
    <recommendedName>
        <fullName evidence="5">Transposase</fullName>
    </recommendedName>
</protein>
<dbReference type="InterPro" id="IPR010921">
    <property type="entry name" value="Trp_repressor/repl_initiator"/>
</dbReference>
<dbReference type="SUPFAM" id="SSF48295">
    <property type="entry name" value="TrpR-like"/>
    <property type="match status" value="1"/>
</dbReference>
<dbReference type="GO" id="GO:0006313">
    <property type="term" value="P:DNA transposition"/>
    <property type="evidence" value="ECO:0007669"/>
    <property type="project" value="InterPro"/>
</dbReference>
<proteinExistence type="predicted"/>
<dbReference type="Gene3D" id="1.10.10.2690">
    <property type="match status" value="1"/>
</dbReference>
<evidence type="ECO:0000313" key="3">
    <source>
        <dbReference type="EMBL" id="GHE06515.1"/>
    </source>
</evidence>
<dbReference type="GO" id="GO:0043565">
    <property type="term" value="F:sequence-specific DNA binding"/>
    <property type="evidence" value="ECO:0007669"/>
    <property type="project" value="InterPro"/>
</dbReference>
<evidence type="ECO:0000313" key="4">
    <source>
        <dbReference type="Proteomes" id="UP000634647"/>
    </source>
</evidence>
<keyword evidence="1" id="KW-0805">Transcription regulation</keyword>
<reference evidence="3" key="1">
    <citation type="journal article" date="2014" name="Int. J. Syst. Evol. Microbiol.">
        <title>Complete genome sequence of Corynebacterium casei LMG S-19264T (=DSM 44701T), isolated from a smear-ripened cheese.</title>
        <authorList>
            <consortium name="US DOE Joint Genome Institute (JGI-PGF)"/>
            <person name="Walter F."/>
            <person name="Albersmeier A."/>
            <person name="Kalinowski J."/>
            <person name="Ruckert C."/>
        </authorList>
    </citation>
    <scope>NUCLEOTIDE SEQUENCE</scope>
    <source>
        <strain evidence="3">CGMCC 1.10859</strain>
    </source>
</reference>
<comment type="caution">
    <text evidence="3">The sequence shown here is derived from an EMBL/GenBank/DDBJ whole genome shotgun (WGS) entry which is preliminary data.</text>
</comment>
<dbReference type="PANTHER" id="PTHR37936">
    <property type="entry name" value="TRANSPOSASE INSC FOR INSERTION ELEMENT IS2A-RELATED"/>
    <property type="match status" value="1"/>
</dbReference>
<dbReference type="EMBL" id="BNAB01000046">
    <property type="protein sequence ID" value="GHE06515.1"/>
    <property type="molecule type" value="Genomic_DNA"/>
</dbReference>
<dbReference type="InterPro" id="IPR053721">
    <property type="entry name" value="Fimbrial_Adhesin_Reg"/>
</dbReference>
<evidence type="ECO:0000256" key="1">
    <source>
        <dbReference type="ARBA" id="ARBA00023015"/>
    </source>
</evidence>
<reference evidence="3" key="2">
    <citation type="submission" date="2023-06" db="EMBL/GenBank/DDBJ databases">
        <authorList>
            <person name="Sun Q."/>
            <person name="Zhou Y."/>
        </authorList>
    </citation>
    <scope>NUCLEOTIDE SEQUENCE</scope>
    <source>
        <strain evidence="3">CGMCC 1.10859</strain>
    </source>
</reference>
<dbReference type="InterPro" id="IPR002514">
    <property type="entry name" value="Transposase_8"/>
</dbReference>